<keyword evidence="5" id="KW-0520">NAD</keyword>
<dbReference type="NCBIfam" id="NF007032">
    <property type="entry name" value="PRK09496.1-4"/>
    <property type="match status" value="1"/>
</dbReference>
<evidence type="ECO:0000313" key="9">
    <source>
        <dbReference type="EMBL" id="QQG35416.1"/>
    </source>
</evidence>
<dbReference type="Pfam" id="PF02080">
    <property type="entry name" value="TrkA_C"/>
    <property type="match status" value="2"/>
</dbReference>
<feature type="domain" description="RCK C-terminal" evidence="8">
    <location>
        <begin position="372"/>
        <end position="453"/>
    </location>
</feature>
<dbReference type="InterPro" id="IPR036721">
    <property type="entry name" value="RCK_C_sf"/>
</dbReference>
<evidence type="ECO:0000256" key="1">
    <source>
        <dbReference type="ARBA" id="ARBA00017378"/>
    </source>
</evidence>
<feature type="domain" description="RCK C-terminal" evidence="8">
    <location>
        <begin position="144"/>
        <end position="229"/>
    </location>
</feature>
<evidence type="ECO:0000313" key="10">
    <source>
        <dbReference type="Proteomes" id="UP000595362"/>
    </source>
</evidence>
<dbReference type="Pfam" id="PF02254">
    <property type="entry name" value="TrkA_N"/>
    <property type="match status" value="2"/>
</dbReference>
<dbReference type="InterPro" id="IPR036291">
    <property type="entry name" value="NAD(P)-bd_dom_sf"/>
</dbReference>
<feature type="domain" description="RCK N-terminal" evidence="7">
    <location>
        <begin position="233"/>
        <end position="352"/>
    </location>
</feature>
<dbReference type="NCBIfam" id="NF007039">
    <property type="entry name" value="PRK09496.3-2"/>
    <property type="match status" value="1"/>
</dbReference>
<proteinExistence type="predicted"/>
<dbReference type="PANTHER" id="PTHR43833">
    <property type="entry name" value="POTASSIUM CHANNEL PROTEIN 2-RELATED-RELATED"/>
    <property type="match status" value="1"/>
</dbReference>
<dbReference type="PROSITE" id="PS51202">
    <property type="entry name" value="RCK_C"/>
    <property type="match status" value="2"/>
</dbReference>
<evidence type="ECO:0000256" key="6">
    <source>
        <dbReference type="ARBA" id="ARBA00023065"/>
    </source>
</evidence>
<protein>
    <recommendedName>
        <fullName evidence="1">Trk system potassium uptake protein TrkA</fullName>
    </recommendedName>
</protein>
<evidence type="ECO:0000256" key="3">
    <source>
        <dbReference type="ARBA" id="ARBA00022538"/>
    </source>
</evidence>
<evidence type="ECO:0000256" key="4">
    <source>
        <dbReference type="ARBA" id="ARBA00022958"/>
    </source>
</evidence>
<evidence type="ECO:0000256" key="2">
    <source>
        <dbReference type="ARBA" id="ARBA00022448"/>
    </source>
</evidence>
<dbReference type="GO" id="GO:0005886">
    <property type="term" value="C:plasma membrane"/>
    <property type="evidence" value="ECO:0007669"/>
    <property type="project" value="InterPro"/>
</dbReference>
<dbReference type="NCBIfam" id="NF007031">
    <property type="entry name" value="PRK09496.1-2"/>
    <property type="match status" value="1"/>
</dbReference>
<dbReference type="InterPro" id="IPR006037">
    <property type="entry name" value="RCK_C"/>
</dbReference>
<accession>A0A7T5UG20</accession>
<reference evidence="9 10" key="1">
    <citation type="submission" date="2020-07" db="EMBL/GenBank/DDBJ databases">
        <title>Huge and variable diversity of episymbiotic CPR bacteria and DPANN archaea in groundwater ecosystems.</title>
        <authorList>
            <person name="He C.Y."/>
            <person name="Keren R."/>
            <person name="Whittaker M."/>
            <person name="Farag I.F."/>
            <person name="Doudna J."/>
            <person name="Cate J.H.D."/>
            <person name="Banfield J.F."/>
        </authorList>
    </citation>
    <scope>NUCLEOTIDE SEQUENCE [LARGE SCALE GENOMIC DNA]</scope>
    <source>
        <strain evidence="9">NC_groundwater_70_Ag_B-0.1um_54_66</strain>
    </source>
</reference>
<dbReference type="NCBIfam" id="NF007030">
    <property type="entry name" value="PRK09496.1-1"/>
    <property type="match status" value="1"/>
</dbReference>
<dbReference type="Proteomes" id="UP000595362">
    <property type="component" value="Chromosome"/>
</dbReference>
<keyword evidence="6" id="KW-0406">Ion transport</keyword>
<dbReference type="SUPFAM" id="SSF116726">
    <property type="entry name" value="TrkA C-terminal domain-like"/>
    <property type="match status" value="2"/>
</dbReference>
<name>A0A7T5UG20_9BACT</name>
<keyword evidence="4" id="KW-0630">Potassium</keyword>
<dbReference type="InterPro" id="IPR006036">
    <property type="entry name" value="K_uptake_TrkA"/>
</dbReference>
<dbReference type="PROSITE" id="PS51201">
    <property type="entry name" value="RCK_N"/>
    <property type="match status" value="2"/>
</dbReference>
<dbReference type="Gene3D" id="3.30.70.1450">
    <property type="entry name" value="Regulator of K+ conductance, C-terminal domain"/>
    <property type="match status" value="2"/>
</dbReference>
<dbReference type="Gene3D" id="3.40.50.720">
    <property type="entry name" value="NAD(P)-binding Rossmann-like Domain"/>
    <property type="match status" value="2"/>
</dbReference>
<evidence type="ECO:0000259" key="8">
    <source>
        <dbReference type="PROSITE" id="PS51202"/>
    </source>
</evidence>
<evidence type="ECO:0000256" key="5">
    <source>
        <dbReference type="ARBA" id="ARBA00023027"/>
    </source>
</evidence>
<dbReference type="AlphaFoldDB" id="A0A7T5UG20"/>
<evidence type="ECO:0000259" key="7">
    <source>
        <dbReference type="PROSITE" id="PS51201"/>
    </source>
</evidence>
<dbReference type="PRINTS" id="PR00335">
    <property type="entry name" value="KUPTAKETRKA"/>
</dbReference>
<gene>
    <name evidence="9" type="primary">trkA</name>
    <name evidence="9" type="ORF">HYS17_07655</name>
</gene>
<dbReference type="PANTHER" id="PTHR43833:SF5">
    <property type="entry name" value="TRK SYSTEM POTASSIUM UPTAKE PROTEIN TRKA"/>
    <property type="match status" value="1"/>
</dbReference>
<keyword evidence="3" id="KW-0633">Potassium transport</keyword>
<keyword evidence="2" id="KW-0813">Transport</keyword>
<dbReference type="GO" id="GO:0015079">
    <property type="term" value="F:potassium ion transmembrane transporter activity"/>
    <property type="evidence" value="ECO:0007669"/>
    <property type="project" value="InterPro"/>
</dbReference>
<dbReference type="InterPro" id="IPR050721">
    <property type="entry name" value="Trk_Ktr_HKT_K-transport"/>
</dbReference>
<sequence>MRVIICGAGQVGLSIARYLSREDNDVTLIDIDVDKINQARSDLDAQCIRGQASSPDVLSSAGASDADMIIAVTNSDEVNMLACQVGHSLFNIPKKIARIRNQSYLDPAWSNLFSRAHMPIDVIISPEIEIANSIVQRLLIPGTTNVALLADGRVYLIGVIVPERCPVMNVQIRQLNTLFPDLSLVVGSIHRHGEIIVPTGEDRLEPGDEVFFFVDPLQINRALSAFGHEEKQARNIVLIGGGNVGYYLARKISSEFPQINIKIIEHNKERANFLASNLPKVIVLQGDALHQDLIEGANIAQAETAITVTNNDESNILGAALAKQAGAKRAIALVNGTTYSSLTSLLEIDAVVSPRASTVSTIMRHVRRGRIKALQTLGEGHAEVIEAEVSETSFMTNKTIHDLDLPEDIRICGIIRNGKIMSLSSDLVIKPHDHVIVLTSAEEVRRVEQMFMVQVDLF</sequence>
<dbReference type="EMBL" id="CP066681">
    <property type="protein sequence ID" value="QQG35416.1"/>
    <property type="molecule type" value="Genomic_DNA"/>
</dbReference>
<dbReference type="SUPFAM" id="SSF51735">
    <property type="entry name" value="NAD(P)-binding Rossmann-fold domains"/>
    <property type="match status" value="2"/>
</dbReference>
<organism evidence="9 10">
    <name type="scientific">Micavibrio aeruginosavorus</name>
    <dbReference type="NCBI Taxonomy" id="349221"/>
    <lineage>
        <taxon>Bacteria</taxon>
        <taxon>Pseudomonadati</taxon>
        <taxon>Bdellovibrionota</taxon>
        <taxon>Bdellovibrionia</taxon>
        <taxon>Bdellovibrionales</taxon>
        <taxon>Pseudobdellovibrionaceae</taxon>
        <taxon>Micavibrio</taxon>
    </lineage>
</organism>
<feature type="domain" description="RCK N-terminal" evidence="7">
    <location>
        <begin position="1"/>
        <end position="124"/>
    </location>
</feature>
<dbReference type="InterPro" id="IPR003148">
    <property type="entry name" value="RCK_N"/>
</dbReference>